<name>A0A1C7YXH5_PSESX</name>
<feature type="signal peptide" evidence="1">
    <location>
        <begin position="1"/>
        <end position="21"/>
    </location>
</feature>
<sequence length="108" mass="12121">MRIAKSLVFALAVLSPMASFAYSDDVSVKDILTEHQAITWKYAEKSQKVVPPIVDYKYGMKLDIAKVVRTSPDLRTCKVIPQLMTYEDSSGKLNTVKYQIMSGCRGKN</sequence>
<reference evidence="2 3" key="1">
    <citation type="submission" date="2015-07" db="EMBL/GenBank/DDBJ databases">
        <title>Draft genome sequence of a diazotrophic, plant growth-promoting rhizobacterium of the Pseudomonas syringae complex.</title>
        <authorList>
            <person name="Patten C.L."/>
            <person name="Jeong H."/>
        </authorList>
    </citation>
    <scope>NUCLEOTIDE SEQUENCE [LARGE SCALE GENOMIC DNA]</scope>
    <source>
        <strain evidence="2 3">GR12-2</strain>
    </source>
</reference>
<feature type="chain" id="PRO_5008891893" description="DUF2790 domain-containing protein" evidence="1">
    <location>
        <begin position="22"/>
        <end position="108"/>
    </location>
</feature>
<evidence type="ECO:0008006" key="4">
    <source>
        <dbReference type="Google" id="ProtNLM"/>
    </source>
</evidence>
<comment type="caution">
    <text evidence="2">The sequence shown here is derived from an EMBL/GenBank/DDBJ whole genome shotgun (WGS) entry which is preliminary data.</text>
</comment>
<dbReference type="Gene3D" id="2.30.140.50">
    <property type="entry name" value="Protein of unknown function DUF2790"/>
    <property type="match status" value="1"/>
</dbReference>
<evidence type="ECO:0000313" key="3">
    <source>
        <dbReference type="Proteomes" id="UP000093104"/>
    </source>
</evidence>
<dbReference type="OrthoDB" id="6903098at2"/>
<proteinExistence type="predicted"/>
<dbReference type="AlphaFoldDB" id="A0A1C7YXH5"/>
<organism evidence="2 3">
    <name type="scientific">Pseudomonas syringae</name>
    <dbReference type="NCBI Taxonomy" id="317"/>
    <lineage>
        <taxon>Bacteria</taxon>
        <taxon>Pseudomonadati</taxon>
        <taxon>Pseudomonadota</taxon>
        <taxon>Gammaproteobacteria</taxon>
        <taxon>Pseudomonadales</taxon>
        <taxon>Pseudomonadaceae</taxon>
        <taxon>Pseudomonas</taxon>
    </lineage>
</organism>
<protein>
    <recommendedName>
        <fullName evidence="4">DUF2790 domain-containing protein</fullName>
    </recommendedName>
</protein>
<dbReference type="Proteomes" id="UP000093104">
    <property type="component" value="Unassembled WGS sequence"/>
</dbReference>
<evidence type="ECO:0000313" key="2">
    <source>
        <dbReference type="EMBL" id="OCR21650.1"/>
    </source>
</evidence>
<keyword evidence="1" id="KW-0732">Signal</keyword>
<dbReference type="RefSeq" id="WP_065836577.1">
    <property type="nucleotide sequence ID" value="NZ_LGSI01000074.1"/>
</dbReference>
<gene>
    <name evidence="2" type="ORF">AFK24_29325</name>
</gene>
<evidence type="ECO:0000256" key="1">
    <source>
        <dbReference type="SAM" id="SignalP"/>
    </source>
</evidence>
<dbReference type="Pfam" id="PF10976">
    <property type="entry name" value="DUF2790"/>
    <property type="match status" value="1"/>
</dbReference>
<dbReference type="EMBL" id="LGSI01000074">
    <property type="protein sequence ID" value="OCR21650.1"/>
    <property type="molecule type" value="Genomic_DNA"/>
</dbReference>
<dbReference type="InterPro" id="IPR021245">
    <property type="entry name" value="DUF2790"/>
</dbReference>
<accession>A0A1C7YXH5</accession>